<accession>A0AAI8TYN1</accession>
<evidence type="ECO:0000313" key="4">
    <source>
        <dbReference type="Proteomes" id="UP001241092"/>
    </source>
</evidence>
<feature type="transmembrane region" description="Helical" evidence="2">
    <location>
        <begin position="87"/>
        <end position="104"/>
    </location>
</feature>
<gene>
    <name evidence="3" type="ORF">hbim_05287</name>
</gene>
<evidence type="ECO:0000313" key="3">
    <source>
        <dbReference type="EMBL" id="BDY31335.1"/>
    </source>
</evidence>
<feature type="region of interest" description="Disordered" evidence="1">
    <location>
        <begin position="1"/>
        <end position="24"/>
    </location>
</feature>
<dbReference type="EMBL" id="AP027452">
    <property type="protein sequence ID" value="BDY31335.1"/>
    <property type="molecule type" value="Genomic_DNA"/>
</dbReference>
<keyword evidence="2" id="KW-0812">Transmembrane</keyword>
<dbReference type="Proteomes" id="UP001241092">
    <property type="component" value="Chromosome"/>
</dbReference>
<dbReference type="AlphaFoldDB" id="A0AAI8TYN1"/>
<keyword evidence="2" id="KW-0472">Membrane</keyword>
<feature type="transmembrane region" description="Helical" evidence="2">
    <location>
        <begin position="156"/>
        <end position="177"/>
    </location>
</feature>
<sequence>MSQADNSPPEESESEPALPATPSHGGARAVLDQMGGVSGLIYSSLPVVVFVPVSTLFGLMPAIGAALGVATLILIWRLVRRESLQPAISGFFAVGVSALIAYLVGESKGYFLLGIWSSLLYAVLFGVSVLIRRPVVGYIWGWVNSHDRDWREVRRAVTAFDIATITWVLVFGSRFLVQQYLYDADETGWLGVARIAMGWPLTAVAALVTYLAIRTAQRALHEHDAAEPAGEARN</sequence>
<dbReference type="Pfam" id="PF11361">
    <property type="entry name" value="DUF3159"/>
    <property type="match status" value="1"/>
</dbReference>
<protein>
    <recommendedName>
        <fullName evidence="5">DUF3159 domain-containing protein</fullName>
    </recommendedName>
</protein>
<dbReference type="RefSeq" id="WP_374762433.1">
    <property type="nucleotide sequence ID" value="NZ_AP027452.1"/>
</dbReference>
<dbReference type="PIRSF" id="PIRSF010219">
    <property type="entry name" value="UCP010219"/>
    <property type="match status" value="1"/>
</dbReference>
<evidence type="ECO:0000256" key="1">
    <source>
        <dbReference type="SAM" id="MobiDB-lite"/>
    </source>
</evidence>
<name>A0AAI8TYN1_MYCME</name>
<evidence type="ECO:0008006" key="5">
    <source>
        <dbReference type="Google" id="ProtNLM"/>
    </source>
</evidence>
<dbReference type="InterPro" id="IPR016566">
    <property type="entry name" value="UCP010219"/>
</dbReference>
<reference evidence="3" key="1">
    <citation type="submission" date="2023-03" db="EMBL/GenBank/DDBJ databases">
        <title>Draft genome sequence of a Mycolicibacterium mageritense strain H4_3_1 isolated from a hybrid biological-inorganic system reactor.</title>
        <authorList>
            <person name="Feng X."/>
            <person name="Kazama D."/>
            <person name="Sato K."/>
            <person name="Kobayashi H."/>
        </authorList>
    </citation>
    <scope>NUCLEOTIDE SEQUENCE</scope>
    <source>
        <strain evidence="3">H4_3_1</strain>
    </source>
</reference>
<feature type="transmembrane region" description="Helical" evidence="2">
    <location>
        <begin position="189"/>
        <end position="213"/>
    </location>
</feature>
<feature type="transmembrane region" description="Helical" evidence="2">
    <location>
        <begin position="47"/>
        <end position="75"/>
    </location>
</feature>
<evidence type="ECO:0000256" key="2">
    <source>
        <dbReference type="SAM" id="Phobius"/>
    </source>
</evidence>
<keyword evidence="2" id="KW-1133">Transmembrane helix</keyword>
<feature type="transmembrane region" description="Helical" evidence="2">
    <location>
        <begin position="110"/>
        <end position="131"/>
    </location>
</feature>
<organism evidence="3 4">
    <name type="scientific">Mycolicibacterium mageritense</name>
    <name type="common">Mycobacterium mageritense</name>
    <dbReference type="NCBI Taxonomy" id="53462"/>
    <lineage>
        <taxon>Bacteria</taxon>
        <taxon>Bacillati</taxon>
        <taxon>Actinomycetota</taxon>
        <taxon>Actinomycetes</taxon>
        <taxon>Mycobacteriales</taxon>
        <taxon>Mycobacteriaceae</taxon>
        <taxon>Mycolicibacterium</taxon>
    </lineage>
</organism>
<proteinExistence type="predicted"/>